<proteinExistence type="predicted"/>
<dbReference type="AlphaFoldDB" id="A0A5Q4ZGK8"/>
<keyword evidence="1" id="KW-0614">Plasmid</keyword>
<geneLocation type="plasmid" evidence="1 2">
    <name>pI</name>
</geneLocation>
<dbReference type="EMBL" id="LR699555">
    <property type="protein sequence ID" value="VVD30881.1"/>
    <property type="molecule type" value="Genomic_DNA"/>
</dbReference>
<protein>
    <submittedName>
        <fullName evidence="1">Uncharacterized protein</fullName>
    </submittedName>
</protein>
<accession>A0A5Q4ZGK8</accession>
<sequence>MPTSDTPGLSEVFTHDQEILALGTLMHYVLYTGRRDRHPGIGVCELTHGIRGPGFRETRPFGTDHPLKGRMYFDVLIHRKAN</sequence>
<organism evidence="1 2">
    <name type="scientific">Paraburkholderia dioscoreae</name>
    <dbReference type="NCBI Taxonomy" id="2604047"/>
    <lineage>
        <taxon>Bacteria</taxon>
        <taxon>Pseudomonadati</taxon>
        <taxon>Pseudomonadota</taxon>
        <taxon>Betaproteobacteria</taxon>
        <taxon>Burkholderiales</taxon>
        <taxon>Burkholderiaceae</taxon>
        <taxon>Paraburkholderia</taxon>
    </lineage>
</organism>
<reference evidence="1 2" key="1">
    <citation type="submission" date="2019-08" db="EMBL/GenBank/DDBJ databases">
        <authorList>
            <person name="Herpell B J."/>
        </authorList>
    </citation>
    <scope>NUCLEOTIDE SEQUENCE [LARGE SCALE GENOMIC DNA]</scope>
    <source>
        <strain evidence="2">Msb3</strain>
        <plasmid evidence="1 2">pI</plasmid>
    </source>
</reference>
<evidence type="ECO:0000313" key="2">
    <source>
        <dbReference type="Proteomes" id="UP000325811"/>
    </source>
</evidence>
<evidence type="ECO:0000313" key="1">
    <source>
        <dbReference type="EMBL" id="VVD30881.1"/>
    </source>
</evidence>
<keyword evidence="2" id="KW-1185">Reference proteome</keyword>
<dbReference type="Proteomes" id="UP000325811">
    <property type="component" value="Plasmid pI"/>
</dbReference>
<dbReference type="KEGG" id="pdio:PDMSB3_0045.2"/>
<gene>
    <name evidence="1" type="ORF">PDMSB3_0045</name>
</gene>
<name>A0A5Q4ZGK8_9BURK</name>